<reference evidence="2" key="1">
    <citation type="submission" date="2021-02" db="EMBL/GenBank/DDBJ databases">
        <authorList>
            <person name="Nowell W R."/>
        </authorList>
    </citation>
    <scope>NUCLEOTIDE SEQUENCE</scope>
</reference>
<feature type="region of interest" description="Disordered" evidence="1">
    <location>
        <begin position="108"/>
        <end position="127"/>
    </location>
</feature>
<dbReference type="EMBL" id="CAJNOJ010000039">
    <property type="protein sequence ID" value="CAF0925873.1"/>
    <property type="molecule type" value="Genomic_DNA"/>
</dbReference>
<evidence type="ECO:0000313" key="2">
    <source>
        <dbReference type="EMBL" id="CAF0925873.1"/>
    </source>
</evidence>
<proteinExistence type="predicted"/>
<name>A0A814BAM6_ADIRI</name>
<dbReference type="AlphaFoldDB" id="A0A814BAM6"/>
<evidence type="ECO:0000256" key="1">
    <source>
        <dbReference type="SAM" id="MobiDB-lite"/>
    </source>
</evidence>
<comment type="caution">
    <text evidence="2">The sequence shown here is derived from an EMBL/GenBank/DDBJ whole genome shotgun (WGS) entry which is preliminary data.</text>
</comment>
<organism evidence="2 3">
    <name type="scientific">Adineta ricciae</name>
    <name type="common">Rotifer</name>
    <dbReference type="NCBI Taxonomy" id="249248"/>
    <lineage>
        <taxon>Eukaryota</taxon>
        <taxon>Metazoa</taxon>
        <taxon>Spiralia</taxon>
        <taxon>Gnathifera</taxon>
        <taxon>Rotifera</taxon>
        <taxon>Eurotatoria</taxon>
        <taxon>Bdelloidea</taxon>
        <taxon>Adinetida</taxon>
        <taxon>Adinetidae</taxon>
        <taxon>Adineta</taxon>
    </lineage>
</organism>
<dbReference type="InterPro" id="IPR015943">
    <property type="entry name" value="WD40/YVTN_repeat-like_dom_sf"/>
</dbReference>
<sequence>MSSSHFIPEMSYPPYCIQPLKPWGLIVIGSGGGSTKTGAGNDVHLKWTHLNPSTNSNHQRCSVQNQSNFSQQDSVMRMISVTKQQEYLILVQNQHLKVIMPKACHTDFDDNPRNSMPLPRTSSDMKNSKRRLSILLHPKSQTTVKSIVCQVNSFSQSFNDMIPPSTTAIIKNNIYRFN</sequence>
<dbReference type="Gene3D" id="2.130.10.10">
    <property type="entry name" value="YVTN repeat-like/Quinoprotein amine dehydrogenase"/>
    <property type="match status" value="1"/>
</dbReference>
<protein>
    <submittedName>
        <fullName evidence="2">Uncharacterized protein</fullName>
    </submittedName>
</protein>
<gene>
    <name evidence="2" type="ORF">EDS130_LOCUS11024</name>
</gene>
<accession>A0A814BAM6</accession>
<evidence type="ECO:0000313" key="3">
    <source>
        <dbReference type="Proteomes" id="UP000663852"/>
    </source>
</evidence>
<dbReference type="Proteomes" id="UP000663852">
    <property type="component" value="Unassembled WGS sequence"/>
</dbReference>